<evidence type="ECO:0000313" key="3">
    <source>
        <dbReference type="EMBL" id="KAK0630869.1"/>
    </source>
</evidence>
<feature type="compositionally biased region" description="Low complexity" evidence="2">
    <location>
        <begin position="115"/>
        <end position="136"/>
    </location>
</feature>
<feature type="coiled-coil region" evidence="1">
    <location>
        <begin position="183"/>
        <end position="217"/>
    </location>
</feature>
<dbReference type="EMBL" id="JAULSR010000002">
    <property type="protein sequence ID" value="KAK0630869.1"/>
    <property type="molecule type" value="Genomic_DNA"/>
</dbReference>
<feature type="compositionally biased region" description="Basic and acidic residues" evidence="2">
    <location>
        <begin position="86"/>
        <end position="106"/>
    </location>
</feature>
<proteinExistence type="predicted"/>
<name>A0AA39XBH7_9PEZI</name>
<evidence type="ECO:0000313" key="4">
    <source>
        <dbReference type="Proteomes" id="UP001174934"/>
    </source>
</evidence>
<accession>A0AA39XBH7</accession>
<keyword evidence="4" id="KW-1185">Reference proteome</keyword>
<dbReference type="Proteomes" id="UP001174934">
    <property type="component" value="Unassembled WGS sequence"/>
</dbReference>
<comment type="caution">
    <text evidence="3">The sequence shown here is derived from an EMBL/GenBank/DDBJ whole genome shotgun (WGS) entry which is preliminary data.</text>
</comment>
<gene>
    <name evidence="3" type="ORF">B0T17DRAFT_234002</name>
</gene>
<reference evidence="3" key="1">
    <citation type="submission" date="2023-06" db="EMBL/GenBank/DDBJ databases">
        <title>Genome-scale phylogeny and comparative genomics of the fungal order Sordariales.</title>
        <authorList>
            <consortium name="Lawrence Berkeley National Laboratory"/>
            <person name="Hensen N."/>
            <person name="Bonometti L."/>
            <person name="Westerberg I."/>
            <person name="Brannstrom I.O."/>
            <person name="Guillou S."/>
            <person name="Cros-Aarteil S."/>
            <person name="Calhoun S."/>
            <person name="Haridas S."/>
            <person name="Kuo A."/>
            <person name="Mondo S."/>
            <person name="Pangilinan J."/>
            <person name="Riley R."/>
            <person name="LaButti K."/>
            <person name="Andreopoulos B."/>
            <person name="Lipzen A."/>
            <person name="Chen C."/>
            <person name="Yanf M."/>
            <person name="Daum C."/>
            <person name="Ng V."/>
            <person name="Clum A."/>
            <person name="Steindorff A."/>
            <person name="Ohm R."/>
            <person name="Martin F."/>
            <person name="Silar P."/>
            <person name="Natvig D."/>
            <person name="Lalanne C."/>
            <person name="Gautier V."/>
            <person name="Ament-velasquez S.L."/>
            <person name="Kruys A."/>
            <person name="Hutchinson M.I."/>
            <person name="Powell A.J."/>
            <person name="Barry K."/>
            <person name="Miller A.N."/>
            <person name="Grigoriev I.V."/>
            <person name="Debuchy R."/>
            <person name="Gladieux P."/>
            <person name="Thoren M.H."/>
            <person name="Johannesson H."/>
        </authorList>
    </citation>
    <scope>NUCLEOTIDE SEQUENCE</scope>
    <source>
        <strain evidence="3">SMH3391-2</strain>
    </source>
</reference>
<feature type="region of interest" description="Disordered" evidence="2">
    <location>
        <begin position="22"/>
        <end position="155"/>
    </location>
</feature>
<evidence type="ECO:0000256" key="2">
    <source>
        <dbReference type="SAM" id="MobiDB-lite"/>
    </source>
</evidence>
<organism evidence="3 4">
    <name type="scientific">Bombardia bombarda</name>
    <dbReference type="NCBI Taxonomy" id="252184"/>
    <lineage>
        <taxon>Eukaryota</taxon>
        <taxon>Fungi</taxon>
        <taxon>Dikarya</taxon>
        <taxon>Ascomycota</taxon>
        <taxon>Pezizomycotina</taxon>
        <taxon>Sordariomycetes</taxon>
        <taxon>Sordariomycetidae</taxon>
        <taxon>Sordariales</taxon>
        <taxon>Lasiosphaeriaceae</taxon>
        <taxon>Bombardia</taxon>
    </lineage>
</organism>
<feature type="compositionally biased region" description="Polar residues" evidence="2">
    <location>
        <begin position="22"/>
        <end position="38"/>
    </location>
</feature>
<sequence>MYHQIDPYESSDQMDDFIVVTSRLTPPTSQSSEDSYSNGHGRPVSQHTDSDQDDYYEEEDYEKEEPVCSSFSSLSSSTFAGFKPSLSKERDDTKVSVKVGGEREDQSQASENEDVVSVRSSSPLLSTPILSTSGSSQTQERAAVPTIETPLAAPDNDVDAATELESEPEYPEISTVLNYTNALLKLERELAEVFSKLDEEERELRELDLERKKAERERAWEAILLKVGTSCRWGLVSLFFEGLKYGLFAERLRQTNPVGQMEEALKDIEERKNKTVQHYEHMRERLNAFHLENARKERQAYLVRHLNE</sequence>
<protein>
    <submittedName>
        <fullName evidence="3">Uncharacterized protein</fullName>
    </submittedName>
</protein>
<dbReference type="AlphaFoldDB" id="A0AA39XBH7"/>
<keyword evidence="1" id="KW-0175">Coiled coil</keyword>
<evidence type="ECO:0000256" key="1">
    <source>
        <dbReference type="SAM" id="Coils"/>
    </source>
</evidence>
<feature type="coiled-coil region" evidence="1">
    <location>
        <begin position="265"/>
        <end position="299"/>
    </location>
</feature>
<feature type="compositionally biased region" description="Acidic residues" evidence="2">
    <location>
        <begin position="51"/>
        <end position="63"/>
    </location>
</feature>